<keyword evidence="4" id="KW-0233">DNA recombination</keyword>
<evidence type="ECO:0000256" key="5">
    <source>
        <dbReference type="PROSITE-ProRule" id="PRU01248"/>
    </source>
</evidence>
<organism evidence="8 9">
    <name type="scientific">Salegentibacter agarivorans</name>
    <dbReference type="NCBI Taxonomy" id="345907"/>
    <lineage>
        <taxon>Bacteria</taxon>
        <taxon>Pseudomonadati</taxon>
        <taxon>Bacteroidota</taxon>
        <taxon>Flavobacteriia</taxon>
        <taxon>Flavobacteriales</taxon>
        <taxon>Flavobacteriaceae</taxon>
        <taxon>Salegentibacter</taxon>
    </lineage>
</organism>
<keyword evidence="2" id="KW-0229">DNA integration</keyword>
<evidence type="ECO:0000256" key="2">
    <source>
        <dbReference type="ARBA" id="ARBA00022908"/>
    </source>
</evidence>
<evidence type="ECO:0000259" key="7">
    <source>
        <dbReference type="PROSITE" id="PS51900"/>
    </source>
</evidence>
<evidence type="ECO:0000259" key="6">
    <source>
        <dbReference type="PROSITE" id="PS51898"/>
    </source>
</evidence>
<evidence type="ECO:0000256" key="1">
    <source>
        <dbReference type="ARBA" id="ARBA00008857"/>
    </source>
</evidence>
<proteinExistence type="inferred from homology"/>
<dbReference type="InterPro" id="IPR044068">
    <property type="entry name" value="CB"/>
</dbReference>
<gene>
    <name evidence="8" type="ORF">SAMN04488033_1043</name>
</gene>
<dbReference type="Pfam" id="PF13495">
    <property type="entry name" value="Phage_int_SAM_4"/>
    <property type="match status" value="1"/>
</dbReference>
<reference evidence="9" key="1">
    <citation type="submission" date="2016-10" db="EMBL/GenBank/DDBJ databases">
        <authorList>
            <person name="Varghese N."/>
            <person name="Submissions S."/>
        </authorList>
    </citation>
    <scope>NUCLEOTIDE SEQUENCE [LARGE SCALE GENOMIC DNA]</scope>
    <source>
        <strain evidence="9">DSM 23515</strain>
    </source>
</reference>
<dbReference type="Proteomes" id="UP000199116">
    <property type="component" value="Unassembled WGS sequence"/>
</dbReference>
<evidence type="ECO:0000256" key="4">
    <source>
        <dbReference type="ARBA" id="ARBA00023172"/>
    </source>
</evidence>
<keyword evidence="9" id="KW-1185">Reference proteome</keyword>
<dbReference type="EMBL" id="FOOH01000004">
    <property type="protein sequence ID" value="SFF67473.1"/>
    <property type="molecule type" value="Genomic_DNA"/>
</dbReference>
<dbReference type="SUPFAM" id="SSF56349">
    <property type="entry name" value="DNA breaking-rejoining enzymes"/>
    <property type="match status" value="1"/>
</dbReference>
<dbReference type="PANTHER" id="PTHR30349">
    <property type="entry name" value="PHAGE INTEGRASE-RELATED"/>
    <property type="match status" value="1"/>
</dbReference>
<dbReference type="InterPro" id="IPR013762">
    <property type="entry name" value="Integrase-like_cat_sf"/>
</dbReference>
<dbReference type="PANTHER" id="PTHR30349:SF41">
    <property type="entry name" value="INTEGRASE_RECOMBINASE PROTEIN MJ0367-RELATED"/>
    <property type="match status" value="1"/>
</dbReference>
<feature type="domain" description="Core-binding (CB)" evidence="7">
    <location>
        <begin position="54"/>
        <end position="136"/>
    </location>
</feature>
<keyword evidence="3 5" id="KW-0238">DNA-binding</keyword>
<dbReference type="PROSITE" id="PS51898">
    <property type="entry name" value="TYR_RECOMBINASE"/>
    <property type="match status" value="1"/>
</dbReference>
<dbReference type="NCBIfam" id="NF040815">
    <property type="entry name" value="recomb_XerA_Arch"/>
    <property type="match status" value="1"/>
</dbReference>
<dbReference type="Pfam" id="PF00589">
    <property type="entry name" value="Phage_integrase"/>
    <property type="match status" value="1"/>
</dbReference>
<dbReference type="Gene3D" id="1.10.150.130">
    <property type="match status" value="1"/>
</dbReference>
<evidence type="ECO:0000256" key="3">
    <source>
        <dbReference type="ARBA" id="ARBA00023125"/>
    </source>
</evidence>
<comment type="similarity">
    <text evidence="1">Belongs to the 'phage' integrase family.</text>
</comment>
<dbReference type="AlphaFoldDB" id="A0A1I2KLT0"/>
<dbReference type="GO" id="GO:0003677">
    <property type="term" value="F:DNA binding"/>
    <property type="evidence" value="ECO:0007669"/>
    <property type="project" value="UniProtKB-UniRule"/>
</dbReference>
<protein>
    <submittedName>
        <fullName evidence="8">Site-specific recombinase XerD</fullName>
    </submittedName>
</protein>
<evidence type="ECO:0000313" key="8">
    <source>
        <dbReference type="EMBL" id="SFF67473.1"/>
    </source>
</evidence>
<dbReference type="InterPro" id="IPR004107">
    <property type="entry name" value="Integrase_SAM-like_N"/>
</dbReference>
<dbReference type="Gene3D" id="1.10.443.10">
    <property type="entry name" value="Intergrase catalytic core"/>
    <property type="match status" value="1"/>
</dbReference>
<dbReference type="InterPro" id="IPR050090">
    <property type="entry name" value="Tyrosine_recombinase_XerCD"/>
</dbReference>
<sequence length="328" mass="38563">MNYILNTPENLELIFKTFRGVAWINCSHFYSKASYGREEEPVKIQQLQNREEVSGKRYCPGSYLRKLELKRYANSTIKTYVSCFETFINHYSDREIKDLNEEDIRLYLQKLIREDFSHSYINQAINAIKFYYEVVLEMPNRFYAIERPRPIEQLPKVLAKEEIMAIIEHTNNIKHRCIVSLLYSAGLRRIELLNLKLEDIDSKRMVIKVRSGKGNKDRFTILSEKLLGDLRKYYKEWRPTNFLFEGPGRNAYSPESVSSIVKNAAKKANIKKKVTPHMLRHSFATHLLESGTDLRYIQVLLGHRSTKTTEIYTHVATNIFLKIKNPLD</sequence>
<dbReference type="PROSITE" id="PS51900">
    <property type="entry name" value="CB"/>
    <property type="match status" value="1"/>
</dbReference>
<accession>A0A1I2KLT0</accession>
<dbReference type="GO" id="GO:0006310">
    <property type="term" value="P:DNA recombination"/>
    <property type="evidence" value="ECO:0007669"/>
    <property type="project" value="UniProtKB-KW"/>
</dbReference>
<name>A0A1I2KLT0_9FLAO</name>
<feature type="domain" description="Tyr recombinase" evidence="6">
    <location>
        <begin position="153"/>
        <end position="325"/>
    </location>
</feature>
<dbReference type="InterPro" id="IPR011010">
    <property type="entry name" value="DNA_brk_join_enz"/>
</dbReference>
<evidence type="ECO:0000313" key="9">
    <source>
        <dbReference type="Proteomes" id="UP000199116"/>
    </source>
</evidence>
<dbReference type="InterPro" id="IPR002104">
    <property type="entry name" value="Integrase_catalytic"/>
</dbReference>
<dbReference type="RefSeq" id="WP_093302995.1">
    <property type="nucleotide sequence ID" value="NZ_FOOH01000004.1"/>
</dbReference>
<dbReference type="GO" id="GO:0015074">
    <property type="term" value="P:DNA integration"/>
    <property type="evidence" value="ECO:0007669"/>
    <property type="project" value="UniProtKB-KW"/>
</dbReference>
<dbReference type="InterPro" id="IPR010998">
    <property type="entry name" value="Integrase_recombinase_N"/>
</dbReference>